<keyword evidence="2" id="KW-1003">Cell membrane</keyword>
<feature type="transmembrane region" description="Helical" evidence="6">
    <location>
        <begin position="362"/>
        <end position="385"/>
    </location>
</feature>
<keyword evidence="8" id="KW-1185">Reference proteome</keyword>
<dbReference type="Pfam" id="PF13440">
    <property type="entry name" value="Polysacc_synt_3"/>
    <property type="match status" value="1"/>
</dbReference>
<feature type="transmembrane region" description="Helical" evidence="6">
    <location>
        <begin position="299"/>
        <end position="319"/>
    </location>
</feature>
<dbReference type="RefSeq" id="WP_191735902.1">
    <property type="nucleotide sequence ID" value="NZ_JACYFS010000001.1"/>
</dbReference>
<name>A0ABR8ZBK2_9FLAO</name>
<protein>
    <submittedName>
        <fullName evidence="7">O-antigen translocase</fullName>
    </submittedName>
</protein>
<evidence type="ECO:0000256" key="2">
    <source>
        <dbReference type="ARBA" id="ARBA00022475"/>
    </source>
</evidence>
<feature type="transmembrane region" description="Helical" evidence="6">
    <location>
        <begin position="216"/>
        <end position="238"/>
    </location>
</feature>
<accession>A0ABR8ZBK2</accession>
<feature type="transmembrane region" description="Helical" evidence="6">
    <location>
        <begin position="391"/>
        <end position="409"/>
    </location>
</feature>
<dbReference type="InterPro" id="IPR050833">
    <property type="entry name" value="Poly_Biosynth_Transport"/>
</dbReference>
<dbReference type="PANTHER" id="PTHR30250:SF30">
    <property type="entry name" value="LIPID III FLIPPASE"/>
    <property type="match status" value="1"/>
</dbReference>
<feature type="transmembrane region" description="Helical" evidence="6">
    <location>
        <begin position="258"/>
        <end position="278"/>
    </location>
</feature>
<evidence type="ECO:0000313" key="8">
    <source>
        <dbReference type="Proteomes" id="UP000637299"/>
    </source>
</evidence>
<feature type="transmembrane region" description="Helical" evidence="6">
    <location>
        <begin position="36"/>
        <end position="63"/>
    </location>
</feature>
<evidence type="ECO:0000256" key="3">
    <source>
        <dbReference type="ARBA" id="ARBA00022692"/>
    </source>
</evidence>
<proteinExistence type="predicted"/>
<dbReference type="PANTHER" id="PTHR30250">
    <property type="entry name" value="PST FAMILY PREDICTED COLANIC ACID TRANSPORTER"/>
    <property type="match status" value="1"/>
</dbReference>
<feature type="transmembrane region" description="Helical" evidence="6">
    <location>
        <begin position="334"/>
        <end position="355"/>
    </location>
</feature>
<keyword evidence="3 6" id="KW-0812">Transmembrane</keyword>
<evidence type="ECO:0000256" key="1">
    <source>
        <dbReference type="ARBA" id="ARBA00004651"/>
    </source>
</evidence>
<keyword evidence="4 6" id="KW-1133">Transmembrane helix</keyword>
<evidence type="ECO:0000256" key="5">
    <source>
        <dbReference type="ARBA" id="ARBA00023136"/>
    </source>
</evidence>
<feature type="transmembrane region" description="Helical" evidence="6">
    <location>
        <begin position="150"/>
        <end position="170"/>
    </location>
</feature>
<organism evidence="7 8">
    <name type="scientific">Chryseobacterium caseinilyticum</name>
    <dbReference type="NCBI Taxonomy" id="2771428"/>
    <lineage>
        <taxon>Bacteria</taxon>
        <taxon>Pseudomonadati</taxon>
        <taxon>Bacteroidota</taxon>
        <taxon>Flavobacteriia</taxon>
        <taxon>Flavobacteriales</taxon>
        <taxon>Weeksellaceae</taxon>
        <taxon>Chryseobacterium group</taxon>
        <taxon>Chryseobacterium</taxon>
    </lineage>
</organism>
<comment type="subcellular location">
    <subcellularLocation>
        <location evidence="1">Cell membrane</location>
        <topology evidence="1">Multi-pass membrane protein</topology>
    </subcellularLocation>
</comment>
<dbReference type="InterPro" id="IPR044550">
    <property type="entry name" value="WzxE"/>
</dbReference>
<dbReference type="Proteomes" id="UP000637299">
    <property type="component" value="Unassembled WGS sequence"/>
</dbReference>
<reference evidence="7 8" key="1">
    <citation type="submission" date="2020-09" db="EMBL/GenBank/DDBJ databases">
        <title>Genome seq and assembly of Chryseobacterium sp.</title>
        <authorList>
            <person name="Chhetri G."/>
        </authorList>
    </citation>
    <scope>NUCLEOTIDE SEQUENCE [LARGE SCALE GENOMIC DNA]</scope>
    <source>
        <strain evidence="7 8">GCR10</strain>
    </source>
</reference>
<evidence type="ECO:0000256" key="4">
    <source>
        <dbReference type="ARBA" id="ARBA00022989"/>
    </source>
</evidence>
<dbReference type="CDD" id="cd13125">
    <property type="entry name" value="MATE_like_10"/>
    <property type="match status" value="1"/>
</dbReference>
<feature type="transmembrane region" description="Helical" evidence="6">
    <location>
        <begin position="84"/>
        <end position="105"/>
    </location>
</feature>
<evidence type="ECO:0000256" key="6">
    <source>
        <dbReference type="SAM" id="Phobius"/>
    </source>
</evidence>
<evidence type="ECO:0000313" key="7">
    <source>
        <dbReference type="EMBL" id="MBD8082228.1"/>
    </source>
</evidence>
<sequence length="417" mass="46253">MKLLSTTVFSGITAFVKISAGFVATKVISSFSGPAGVALVGSLTNFMAVVLSLANGSVTSGIVKYTAEFKNDRRKSKILYDTSVFVSLVCSAVVFLGLIIFAKYWSRSIFHSTEYVSVIYLLGGGIVFYSLNTILLAFLNGLGYIRKFTIINGISSVITLLLTILLIYYYNISGALYALVITQFAVFFVAVLLIGKRIFKNISRSIFKPDFKTVKNLSHFTVMAVVSSSAMPVAQIIIRNFITKEIDLNSAGIWQGLIRISDGYLLMINITLGTYFLPKLSSLNGKSDIRKEILEGLKFLAPLFLAMCAGIYFTRFYIIEILYTKDFSSMESLFFWQLAGDFFKVLSLVFSYLMISKVMTKGFIFTEVFSALAYVILSVFFVRLMGLEGSSVAFFISCAILFVSLVFSFRKTLLGND</sequence>
<comment type="caution">
    <text evidence="7">The sequence shown here is derived from an EMBL/GenBank/DDBJ whole genome shotgun (WGS) entry which is preliminary data.</text>
</comment>
<feature type="transmembrane region" description="Helical" evidence="6">
    <location>
        <begin position="176"/>
        <end position="195"/>
    </location>
</feature>
<dbReference type="EMBL" id="JACYFS010000001">
    <property type="protein sequence ID" value="MBD8082228.1"/>
    <property type="molecule type" value="Genomic_DNA"/>
</dbReference>
<keyword evidence="5 6" id="KW-0472">Membrane</keyword>
<gene>
    <name evidence="7" type="ORF">IC610_07275</name>
</gene>
<feature type="transmembrane region" description="Helical" evidence="6">
    <location>
        <begin position="117"/>
        <end position="138"/>
    </location>
</feature>